<name>A0A426ZSU4_ENSVE</name>
<evidence type="ECO:0000313" key="2">
    <source>
        <dbReference type="Proteomes" id="UP000287651"/>
    </source>
</evidence>
<proteinExistence type="predicted"/>
<protein>
    <submittedName>
        <fullName evidence="1">Uncharacterized protein</fullName>
    </submittedName>
</protein>
<dbReference type="AlphaFoldDB" id="A0A426ZSU4"/>
<organism evidence="1 2">
    <name type="scientific">Ensete ventricosum</name>
    <name type="common">Abyssinian banana</name>
    <name type="synonym">Musa ensete</name>
    <dbReference type="NCBI Taxonomy" id="4639"/>
    <lineage>
        <taxon>Eukaryota</taxon>
        <taxon>Viridiplantae</taxon>
        <taxon>Streptophyta</taxon>
        <taxon>Embryophyta</taxon>
        <taxon>Tracheophyta</taxon>
        <taxon>Spermatophyta</taxon>
        <taxon>Magnoliopsida</taxon>
        <taxon>Liliopsida</taxon>
        <taxon>Zingiberales</taxon>
        <taxon>Musaceae</taxon>
        <taxon>Ensete</taxon>
    </lineage>
</organism>
<sequence>MAFTYRTARPSSLGGGCDLSLAVVAHGGWGAGRRQETDAESHVSKTRCFPPLPRGPYGGGSANATAATCDRTAVAS</sequence>
<evidence type="ECO:0000313" key="1">
    <source>
        <dbReference type="EMBL" id="RRT67093.1"/>
    </source>
</evidence>
<dbReference type="EMBL" id="AMZH03005165">
    <property type="protein sequence ID" value="RRT67093.1"/>
    <property type="molecule type" value="Genomic_DNA"/>
</dbReference>
<comment type="caution">
    <text evidence="1">The sequence shown here is derived from an EMBL/GenBank/DDBJ whole genome shotgun (WGS) entry which is preliminary data.</text>
</comment>
<gene>
    <name evidence="1" type="ORF">B296_00016265</name>
</gene>
<dbReference type="Proteomes" id="UP000287651">
    <property type="component" value="Unassembled WGS sequence"/>
</dbReference>
<accession>A0A426ZSU4</accession>
<reference evidence="1 2" key="1">
    <citation type="journal article" date="2014" name="Agronomy (Basel)">
        <title>A Draft Genome Sequence for Ensete ventricosum, the Drought-Tolerant Tree Against Hunger.</title>
        <authorList>
            <person name="Harrison J."/>
            <person name="Moore K.A."/>
            <person name="Paszkiewicz K."/>
            <person name="Jones T."/>
            <person name="Grant M."/>
            <person name="Ambacheew D."/>
            <person name="Muzemil S."/>
            <person name="Studholme D.J."/>
        </authorList>
    </citation>
    <scope>NUCLEOTIDE SEQUENCE [LARGE SCALE GENOMIC DNA]</scope>
</reference>